<keyword evidence="24" id="KW-1185">Reference proteome</keyword>
<dbReference type="CDD" id="cd04905">
    <property type="entry name" value="ACT_CM-PDT"/>
    <property type="match status" value="1"/>
</dbReference>
<dbReference type="Pfam" id="PF01842">
    <property type="entry name" value="ACT"/>
    <property type="match status" value="1"/>
</dbReference>
<comment type="subcellular location">
    <subcellularLocation>
        <location evidence="3">Cytoplasm</location>
    </subcellularLocation>
</comment>
<name>A0A267MJU2_9FIRM</name>
<keyword evidence="11" id="KW-0057">Aromatic amino acid biosynthesis</keyword>
<dbReference type="Pfam" id="PF01817">
    <property type="entry name" value="CM_2"/>
    <property type="match status" value="1"/>
</dbReference>
<comment type="catalytic activity">
    <reaction evidence="1">
        <text>chorismate = prephenate</text>
        <dbReference type="Rhea" id="RHEA:13897"/>
        <dbReference type="ChEBI" id="CHEBI:29748"/>
        <dbReference type="ChEBI" id="CHEBI:29934"/>
        <dbReference type="EC" id="5.4.99.5"/>
    </reaction>
</comment>
<evidence type="ECO:0000256" key="16">
    <source>
        <dbReference type="ARBA" id="ARBA00031175"/>
    </source>
</evidence>
<evidence type="ECO:0000256" key="9">
    <source>
        <dbReference type="ARBA" id="ARBA00022490"/>
    </source>
</evidence>
<evidence type="ECO:0000256" key="7">
    <source>
        <dbReference type="ARBA" id="ARBA00014401"/>
    </source>
</evidence>
<dbReference type="InterPro" id="IPR002912">
    <property type="entry name" value="ACT_dom"/>
</dbReference>
<evidence type="ECO:0000256" key="4">
    <source>
        <dbReference type="ARBA" id="ARBA00004741"/>
    </source>
</evidence>
<evidence type="ECO:0000313" key="24">
    <source>
        <dbReference type="Proteomes" id="UP000216024"/>
    </source>
</evidence>
<dbReference type="Gene3D" id="3.30.70.260">
    <property type="match status" value="1"/>
</dbReference>
<evidence type="ECO:0000256" key="11">
    <source>
        <dbReference type="ARBA" id="ARBA00023141"/>
    </source>
</evidence>
<dbReference type="SUPFAM" id="SSF48600">
    <property type="entry name" value="Chorismate mutase II"/>
    <property type="match status" value="1"/>
</dbReference>
<keyword evidence="10" id="KW-0028">Amino-acid biosynthesis</keyword>
<dbReference type="NCBIfam" id="TIGR01805">
    <property type="entry name" value="CM_mono_grmpos"/>
    <property type="match status" value="1"/>
</dbReference>
<evidence type="ECO:0000256" key="14">
    <source>
        <dbReference type="ARBA" id="ARBA00023239"/>
    </source>
</evidence>
<evidence type="ECO:0000256" key="15">
    <source>
        <dbReference type="ARBA" id="ARBA00023268"/>
    </source>
</evidence>
<dbReference type="AlphaFoldDB" id="A0A267MJU2"/>
<evidence type="ECO:0000259" key="21">
    <source>
        <dbReference type="PROSITE" id="PS51171"/>
    </source>
</evidence>
<feature type="domain" description="Chorismate mutase" evidence="20">
    <location>
        <begin position="1"/>
        <end position="88"/>
    </location>
</feature>
<dbReference type="InterPro" id="IPR001086">
    <property type="entry name" value="Preph_deHydtase"/>
</dbReference>
<feature type="domain" description="ACT" evidence="22">
    <location>
        <begin position="288"/>
        <end position="365"/>
    </location>
</feature>
<sequence>MDKLDLLRCEIDSVDKELVKLFERRMEIVTEIGKFKEETNMPILNKSREEEVLKKNASYLKDEELVGPMKEFFKKVMEISRDVQRERMLNRVIDKKSKIKVGFQGQSGSFSEAALNEYFTDVESMNVETFEDVFVSLHSNHIDYGVLPIENSSTGGISEVYDLLKKYNGYIIGEVCLKVKHNLLGVEGSSIELLEEIYSHPQALEQSKEFLKKYPHIKLIPYKNTAISAKYIMEQKDVKKGAVASVNAAEIYNLKVLKENIHHNHNNYTRFVIIGKNPEICENANKVSVLVNTNHEAGALFNVLRYFADNDISMLKIESRPIIGRSWEYFFYIDFQGNIHDEHVKKAIKLIEDNANYFKLMGNYISGS</sequence>
<dbReference type="PROSITE" id="PS51671">
    <property type="entry name" value="ACT"/>
    <property type="match status" value="1"/>
</dbReference>
<dbReference type="InterPro" id="IPR036979">
    <property type="entry name" value="CM_dom_sf"/>
</dbReference>
<dbReference type="GO" id="GO:0009094">
    <property type="term" value="P:L-phenylalanine biosynthetic process"/>
    <property type="evidence" value="ECO:0007669"/>
    <property type="project" value="UniProtKB-UniPathway"/>
</dbReference>
<evidence type="ECO:0000256" key="13">
    <source>
        <dbReference type="ARBA" id="ARBA00023235"/>
    </source>
</evidence>
<dbReference type="UniPathway" id="UPA00121">
    <property type="reaction ID" value="UER00345"/>
</dbReference>
<dbReference type="GO" id="GO:0005737">
    <property type="term" value="C:cytoplasm"/>
    <property type="evidence" value="ECO:0007669"/>
    <property type="project" value="UniProtKB-SubCell"/>
</dbReference>
<dbReference type="SMART" id="SM00830">
    <property type="entry name" value="CM_2"/>
    <property type="match status" value="1"/>
</dbReference>
<dbReference type="SUPFAM" id="SSF53850">
    <property type="entry name" value="Periplasmic binding protein-like II"/>
    <property type="match status" value="1"/>
</dbReference>
<evidence type="ECO:0000256" key="19">
    <source>
        <dbReference type="PIRSR" id="PIRSR001500-2"/>
    </source>
</evidence>
<dbReference type="Gene3D" id="3.40.190.10">
    <property type="entry name" value="Periplasmic binding protein-like II"/>
    <property type="match status" value="2"/>
</dbReference>
<comment type="catalytic activity">
    <reaction evidence="18">
        <text>prephenate + H(+) = 3-phenylpyruvate + CO2 + H2O</text>
        <dbReference type="Rhea" id="RHEA:21648"/>
        <dbReference type="ChEBI" id="CHEBI:15377"/>
        <dbReference type="ChEBI" id="CHEBI:15378"/>
        <dbReference type="ChEBI" id="CHEBI:16526"/>
        <dbReference type="ChEBI" id="CHEBI:18005"/>
        <dbReference type="ChEBI" id="CHEBI:29934"/>
        <dbReference type="EC" id="4.2.1.51"/>
    </reaction>
</comment>
<dbReference type="PANTHER" id="PTHR21022">
    <property type="entry name" value="PREPHENATE DEHYDRATASE P PROTEIN"/>
    <property type="match status" value="1"/>
</dbReference>
<evidence type="ECO:0000259" key="22">
    <source>
        <dbReference type="PROSITE" id="PS51671"/>
    </source>
</evidence>
<dbReference type="InterPro" id="IPR008242">
    <property type="entry name" value="Chor_mutase/pphenate_deHydtase"/>
</dbReference>
<dbReference type="InterPro" id="IPR002701">
    <property type="entry name" value="CM_II_prokaryot"/>
</dbReference>
<comment type="function">
    <text evidence="2">Catalyzes the Claisen rearrangement of chorismate to prephenate and the decarboxylation/dehydration of prephenate to phenylpyruvate.</text>
</comment>
<evidence type="ECO:0000256" key="2">
    <source>
        <dbReference type="ARBA" id="ARBA00002364"/>
    </source>
</evidence>
<dbReference type="Proteomes" id="UP000216024">
    <property type="component" value="Unassembled WGS sequence"/>
</dbReference>
<gene>
    <name evidence="23" type="ORF">CCE28_07745</name>
</gene>
<dbReference type="PANTHER" id="PTHR21022:SF19">
    <property type="entry name" value="PREPHENATE DEHYDRATASE-RELATED"/>
    <property type="match status" value="1"/>
</dbReference>
<evidence type="ECO:0000256" key="1">
    <source>
        <dbReference type="ARBA" id="ARBA00000824"/>
    </source>
</evidence>
<feature type="site" description="Essential for prephenate dehydratase activity" evidence="19">
    <location>
        <position position="269"/>
    </location>
</feature>
<evidence type="ECO:0000313" key="23">
    <source>
        <dbReference type="EMBL" id="PAB59839.1"/>
    </source>
</evidence>
<evidence type="ECO:0000256" key="8">
    <source>
        <dbReference type="ARBA" id="ARBA00021872"/>
    </source>
</evidence>
<organism evidence="23 24">
    <name type="scientific">Anaeromicrobium sediminis</name>
    <dbReference type="NCBI Taxonomy" id="1478221"/>
    <lineage>
        <taxon>Bacteria</taxon>
        <taxon>Bacillati</taxon>
        <taxon>Bacillota</taxon>
        <taxon>Clostridia</taxon>
        <taxon>Peptostreptococcales</taxon>
        <taxon>Thermotaleaceae</taxon>
        <taxon>Anaeromicrobium</taxon>
    </lineage>
</organism>
<dbReference type="CDD" id="cd13631">
    <property type="entry name" value="PBP2_Ct-PDT_like"/>
    <property type="match status" value="1"/>
</dbReference>
<dbReference type="InterPro" id="IPR036263">
    <property type="entry name" value="Chorismate_II_sf"/>
</dbReference>
<dbReference type="InterPro" id="IPR045865">
    <property type="entry name" value="ACT-like_dom_sf"/>
</dbReference>
<comment type="pathway">
    <text evidence="5">Metabolic intermediate biosynthesis; prephenate biosynthesis; prephenate from chorismate: step 1/1.</text>
</comment>
<dbReference type="PROSITE" id="PS51171">
    <property type="entry name" value="PREPHENATE_DEHYDR_3"/>
    <property type="match status" value="1"/>
</dbReference>
<reference evidence="23 24" key="1">
    <citation type="submission" date="2017-06" db="EMBL/GenBank/DDBJ databases">
        <title>Draft genome sequence of anaerobic fermentative bacterium Anaeromicrobium sediminis DY2726D isolated from West Pacific Ocean sediments.</title>
        <authorList>
            <person name="Zeng X."/>
        </authorList>
    </citation>
    <scope>NUCLEOTIDE SEQUENCE [LARGE SCALE GENOMIC DNA]</scope>
    <source>
        <strain evidence="23 24">DY2726D</strain>
    </source>
</reference>
<dbReference type="OrthoDB" id="9802281at2"/>
<keyword evidence="15" id="KW-0511">Multifunctional enzyme</keyword>
<protein>
    <recommendedName>
        <fullName evidence="7">Bifunctional chorismate mutase/prephenate dehydratase</fullName>
        <ecNumber evidence="6">4.2.1.51</ecNumber>
    </recommendedName>
    <alternativeName>
        <fullName evidence="17">Chorismate mutase-prephenate dehydratase</fullName>
    </alternativeName>
    <alternativeName>
        <fullName evidence="8">Prephenate dehydratase</fullName>
    </alternativeName>
    <alternativeName>
        <fullName evidence="16">p-protein</fullName>
    </alternativeName>
</protein>
<dbReference type="GO" id="GO:0046417">
    <property type="term" value="P:chorismate metabolic process"/>
    <property type="evidence" value="ECO:0007669"/>
    <property type="project" value="InterPro"/>
</dbReference>
<dbReference type="SUPFAM" id="SSF55021">
    <property type="entry name" value="ACT-like"/>
    <property type="match status" value="1"/>
</dbReference>
<dbReference type="GO" id="GO:0004664">
    <property type="term" value="F:prephenate dehydratase activity"/>
    <property type="evidence" value="ECO:0007669"/>
    <property type="project" value="UniProtKB-EC"/>
</dbReference>
<dbReference type="EMBL" id="NIBG01000005">
    <property type="protein sequence ID" value="PAB59839.1"/>
    <property type="molecule type" value="Genomic_DNA"/>
</dbReference>
<evidence type="ECO:0000256" key="12">
    <source>
        <dbReference type="ARBA" id="ARBA00023222"/>
    </source>
</evidence>
<dbReference type="PROSITE" id="PS51168">
    <property type="entry name" value="CHORISMATE_MUT_2"/>
    <property type="match status" value="1"/>
</dbReference>
<evidence type="ECO:0000256" key="10">
    <source>
        <dbReference type="ARBA" id="ARBA00022605"/>
    </source>
</evidence>
<evidence type="ECO:0000259" key="20">
    <source>
        <dbReference type="PROSITE" id="PS51168"/>
    </source>
</evidence>
<keyword evidence="12" id="KW-0584">Phenylalanine biosynthesis</keyword>
<dbReference type="EC" id="4.2.1.51" evidence="6"/>
<dbReference type="UniPathway" id="UPA00120">
    <property type="reaction ID" value="UER00203"/>
</dbReference>
<dbReference type="InterPro" id="IPR011279">
    <property type="entry name" value="Chorismate_mutase_GmP"/>
</dbReference>
<accession>A0A267MJU2</accession>
<keyword evidence="13" id="KW-0413">Isomerase</keyword>
<dbReference type="GO" id="GO:0004106">
    <property type="term" value="F:chorismate mutase activity"/>
    <property type="evidence" value="ECO:0007669"/>
    <property type="project" value="UniProtKB-EC"/>
</dbReference>
<keyword evidence="9" id="KW-0963">Cytoplasm</keyword>
<evidence type="ECO:0000256" key="18">
    <source>
        <dbReference type="ARBA" id="ARBA00047848"/>
    </source>
</evidence>
<dbReference type="Gene3D" id="1.20.59.10">
    <property type="entry name" value="Chorismate mutase"/>
    <property type="match status" value="1"/>
</dbReference>
<evidence type="ECO:0000256" key="3">
    <source>
        <dbReference type="ARBA" id="ARBA00004496"/>
    </source>
</evidence>
<dbReference type="Pfam" id="PF00800">
    <property type="entry name" value="PDT"/>
    <property type="match status" value="1"/>
</dbReference>
<evidence type="ECO:0000256" key="6">
    <source>
        <dbReference type="ARBA" id="ARBA00013147"/>
    </source>
</evidence>
<evidence type="ECO:0000256" key="5">
    <source>
        <dbReference type="ARBA" id="ARBA00004817"/>
    </source>
</evidence>
<comment type="pathway">
    <text evidence="4">Amino-acid biosynthesis; L-phenylalanine biosynthesis; phenylpyruvate from prephenate: step 1/1.</text>
</comment>
<proteinExistence type="predicted"/>
<feature type="domain" description="Prephenate dehydratase" evidence="21">
    <location>
        <begin position="100"/>
        <end position="276"/>
    </location>
</feature>
<keyword evidence="14" id="KW-0456">Lyase</keyword>
<dbReference type="RefSeq" id="WP_095132657.1">
    <property type="nucleotide sequence ID" value="NZ_NIBG01000005.1"/>
</dbReference>
<dbReference type="PIRSF" id="PIRSF001500">
    <property type="entry name" value="Chor_mut_pdt_Ppr"/>
    <property type="match status" value="1"/>
</dbReference>
<comment type="caution">
    <text evidence="23">The sequence shown here is derived from an EMBL/GenBank/DDBJ whole genome shotgun (WGS) entry which is preliminary data.</text>
</comment>
<evidence type="ECO:0000256" key="17">
    <source>
        <dbReference type="ARBA" id="ARBA00031520"/>
    </source>
</evidence>